<evidence type="ECO:0000313" key="2">
    <source>
        <dbReference type="EMBL" id="KAK5173743.1"/>
    </source>
</evidence>
<comment type="caution">
    <text evidence="2">The sequence shown here is derived from an EMBL/GenBank/DDBJ whole genome shotgun (WGS) entry which is preliminary data.</text>
</comment>
<dbReference type="RefSeq" id="XP_064662438.1">
    <property type="nucleotide sequence ID" value="XM_064799683.1"/>
</dbReference>
<dbReference type="EMBL" id="JAVRRT010000003">
    <property type="protein sequence ID" value="KAK5173743.1"/>
    <property type="molecule type" value="Genomic_DNA"/>
</dbReference>
<dbReference type="Proteomes" id="UP001337655">
    <property type="component" value="Unassembled WGS sequence"/>
</dbReference>
<keyword evidence="3" id="KW-1185">Reference proteome</keyword>
<evidence type="ECO:0000313" key="3">
    <source>
        <dbReference type="Proteomes" id="UP001337655"/>
    </source>
</evidence>
<organism evidence="2 3">
    <name type="scientific">Saxophila tyrrhenica</name>
    <dbReference type="NCBI Taxonomy" id="1690608"/>
    <lineage>
        <taxon>Eukaryota</taxon>
        <taxon>Fungi</taxon>
        <taxon>Dikarya</taxon>
        <taxon>Ascomycota</taxon>
        <taxon>Pezizomycotina</taxon>
        <taxon>Dothideomycetes</taxon>
        <taxon>Dothideomycetidae</taxon>
        <taxon>Mycosphaerellales</taxon>
        <taxon>Extremaceae</taxon>
        <taxon>Saxophila</taxon>
    </lineage>
</organism>
<dbReference type="AlphaFoldDB" id="A0AAV9PM04"/>
<feature type="domain" description="F-box" evidence="1">
    <location>
        <begin position="3"/>
        <end position="49"/>
    </location>
</feature>
<accession>A0AAV9PM04</accession>
<evidence type="ECO:0000259" key="1">
    <source>
        <dbReference type="PROSITE" id="PS50181"/>
    </source>
</evidence>
<name>A0AAV9PM04_9PEZI</name>
<sequence length="351" mass="39109">MAPTTLETLPLDIKKEIMDYIKSYEDLKALCLVSKELHEVAAPVLYREITLPASKLNQALLDCLNTANSNLHQTRHLEIYGVPNQCAYNHKTQGRHLVRLIQAFPKDGLTVFDLNTTSNVPLELSVFLHETHSKLTNHRQHTLLDMSGLGTQPSCSVNQLQNISVIALVFEHIEECDIGRQMLARVRSFKDLSITILGDLIGNHEEAFGTIFADWKAPALARPRLALHRLHLRSSPAISHCDGLAPFLVHALEVSALATLELDGYAGPNKLLDLFSQADMSLKKFVHTHNYSAPYVTLEEMSDGSFRMLETLSRTQSKLEELFLAGAIMMLVTGSRLLRSGRSFVFSASTP</sequence>
<dbReference type="InterPro" id="IPR001810">
    <property type="entry name" value="F-box_dom"/>
</dbReference>
<dbReference type="PROSITE" id="PS50181">
    <property type="entry name" value="FBOX"/>
    <property type="match status" value="1"/>
</dbReference>
<proteinExistence type="predicted"/>
<protein>
    <recommendedName>
        <fullName evidence="1">F-box domain-containing protein</fullName>
    </recommendedName>
</protein>
<reference evidence="2 3" key="1">
    <citation type="submission" date="2023-08" db="EMBL/GenBank/DDBJ databases">
        <title>Black Yeasts Isolated from many extreme environments.</title>
        <authorList>
            <person name="Coleine C."/>
            <person name="Stajich J.E."/>
            <person name="Selbmann L."/>
        </authorList>
    </citation>
    <scope>NUCLEOTIDE SEQUENCE [LARGE SCALE GENOMIC DNA]</scope>
    <source>
        <strain evidence="2 3">CCFEE 5935</strain>
    </source>
</reference>
<gene>
    <name evidence="2" type="ORF">LTR77_002424</name>
</gene>
<dbReference type="GeneID" id="89923771"/>